<comment type="caution">
    <text evidence="6">The sequence shown here is derived from an EMBL/GenBank/DDBJ whole genome shotgun (WGS) entry which is preliminary data.</text>
</comment>
<evidence type="ECO:0000256" key="1">
    <source>
        <dbReference type="ARBA" id="ARBA00004370"/>
    </source>
</evidence>
<gene>
    <name evidence="6" type="ORF">VNO77_36928</name>
</gene>
<evidence type="ECO:0000256" key="4">
    <source>
        <dbReference type="ARBA" id="ARBA00023136"/>
    </source>
</evidence>
<dbReference type="GO" id="GO:0022857">
    <property type="term" value="F:transmembrane transporter activity"/>
    <property type="evidence" value="ECO:0007669"/>
    <property type="project" value="InterPro"/>
</dbReference>
<name>A0AAN9KBL8_CANGL</name>
<evidence type="ECO:0000313" key="6">
    <source>
        <dbReference type="EMBL" id="KAK7312789.1"/>
    </source>
</evidence>
<feature type="chain" id="PRO_5042873094" evidence="5">
    <location>
        <begin position="25"/>
        <end position="119"/>
    </location>
</feature>
<evidence type="ECO:0000256" key="3">
    <source>
        <dbReference type="ARBA" id="ARBA00022989"/>
    </source>
</evidence>
<protein>
    <submittedName>
        <fullName evidence="6">Uncharacterized protein</fullName>
    </submittedName>
</protein>
<keyword evidence="4" id="KW-0472">Membrane</keyword>
<keyword evidence="2" id="KW-0812">Transmembrane</keyword>
<dbReference type="Gene3D" id="1.20.1250.20">
    <property type="entry name" value="MFS general substrate transporter like domains"/>
    <property type="match status" value="1"/>
</dbReference>
<evidence type="ECO:0000256" key="5">
    <source>
        <dbReference type="SAM" id="SignalP"/>
    </source>
</evidence>
<dbReference type="EMBL" id="JAYMYQ010000009">
    <property type="protein sequence ID" value="KAK7312789.1"/>
    <property type="molecule type" value="Genomic_DNA"/>
</dbReference>
<dbReference type="InterPro" id="IPR005828">
    <property type="entry name" value="MFS_sugar_transport-like"/>
</dbReference>
<dbReference type="Pfam" id="PF00083">
    <property type="entry name" value="Sugar_tr"/>
    <property type="match status" value="1"/>
</dbReference>
<keyword evidence="7" id="KW-1185">Reference proteome</keyword>
<accession>A0AAN9KBL8</accession>
<keyword evidence="5" id="KW-0732">Signal</keyword>
<dbReference type="InterPro" id="IPR036259">
    <property type="entry name" value="MFS_trans_sf"/>
</dbReference>
<sequence length="119" mass="13265">MFLPLFFASLNNVLLGWMLITGLGIQCFPQISGIDATVYYSPWIFQAAGIEDNSKLLAATVSGRIPVQVMGFLLANCWKHYLMQQLQGNALQEKDLEPPRSIMEICSMLRKDAPNTSLV</sequence>
<dbReference type="AlphaFoldDB" id="A0AAN9KBL8"/>
<organism evidence="6 7">
    <name type="scientific">Canavalia gladiata</name>
    <name type="common">Sword bean</name>
    <name type="synonym">Dolichos gladiatus</name>
    <dbReference type="NCBI Taxonomy" id="3824"/>
    <lineage>
        <taxon>Eukaryota</taxon>
        <taxon>Viridiplantae</taxon>
        <taxon>Streptophyta</taxon>
        <taxon>Embryophyta</taxon>
        <taxon>Tracheophyta</taxon>
        <taxon>Spermatophyta</taxon>
        <taxon>Magnoliopsida</taxon>
        <taxon>eudicotyledons</taxon>
        <taxon>Gunneridae</taxon>
        <taxon>Pentapetalae</taxon>
        <taxon>rosids</taxon>
        <taxon>fabids</taxon>
        <taxon>Fabales</taxon>
        <taxon>Fabaceae</taxon>
        <taxon>Papilionoideae</taxon>
        <taxon>50 kb inversion clade</taxon>
        <taxon>NPAAA clade</taxon>
        <taxon>indigoferoid/millettioid clade</taxon>
        <taxon>Phaseoleae</taxon>
        <taxon>Canavalia</taxon>
    </lineage>
</organism>
<proteinExistence type="predicted"/>
<comment type="subcellular location">
    <subcellularLocation>
        <location evidence="1">Membrane</location>
    </subcellularLocation>
</comment>
<reference evidence="6 7" key="1">
    <citation type="submission" date="2024-01" db="EMBL/GenBank/DDBJ databases">
        <title>The genomes of 5 underutilized Papilionoideae crops provide insights into root nodulation and disease resistanc.</title>
        <authorList>
            <person name="Jiang F."/>
        </authorList>
    </citation>
    <scope>NUCLEOTIDE SEQUENCE [LARGE SCALE GENOMIC DNA]</scope>
    <source>
        <strain evidence="6">LVBAO_FW01</strain>
        <tissue evidence="6">Leaves</tissue>
    </source>
</reference>
<evidence type="ECO:0000256" key="2">
    <source>
        <dbReference type="ARBA" id="ARBA00022692"/>
    </source>
</evidence>
<dbReference type="GO" id="GO:0016020">
    <property type="term" value="C:membrane"/>
    <property type="evidence" value="ECO:0007669"/>
    <property type="project" value="UniProtKB-SubCell"/>
</dbReference>
<evidence type="ECO:0000313" key="7">
    <source>
        <dbReference type="Proteomes" id="UP001367508"/>
    </source>
</evidence>
<dbReference type="Proteomes" id="UP001367508">
    <property type="component" value="Unassembled WGS sequence"/>
</dbReference>
<keyword evidence="3" id="KW-1133">Transmembrane helix</keyword>
<feature type="signal peptide" evidence="5">
    <location>
        <begin position="1"/>
        <end position="24"/>
    </location>
</feature>